<evidence type="ECO:0000259" key="7">
    <source>
        <dbReference type="Pfam" id="PF00892"/>
    </source>
</evidence>
<organism evidence="8 9">
    <name type="scientific">Escherichia coli</name>
    <dbReference type="NCBI Taxonomy" id="562"/>
    <lineage>
        <taxon>Bacteria</taxon>
        <taxon>Pseudomonadati</taxon>
        <taxon>Pseudomonadota</taxon>
        <taxon>Gammaproteobacteria</taxon>
        <taxon>Enterobacterales</taxon>
        <taxon>Enterobacteriaceae</taxon>
        <taxon>Escherichia</taxon>
    </lineage>
</organism>
<evidence type="ECO:0000256" key="4">
    <source>
        <dbReference type="ARBA" id="ARBA00022989"/>
    </source>
</evidence>
<keyword evidence="5 6" id="KW-0472">Membrane</keyword>
<evidence type="ECO:0000256" key="5">
    <source>
        <dbReference type="ARBA" id="ARBA00023136"/>
    </source>
</evidence>
<dbReference type="AlphaFoldDB" id="A0A418GRP0"/>
<comment type="caution">
    <text evidence="8">The sequence shown here is derived from an EMBL/GenBank/DDBJ whole genome shotgun (WGS) entry which is preliminary data.</text>
</comment>
<dbReference type="InterPro" id="IPR037185">
    <property type="entry name" value="EmrE-like"/>
</dbReference>
<keyword evidence="3 6" id="KW-0812">Transmembrane</keyword>
<protein>
    <submittedName>
        <fullName evidence="8">EamA family transporter</fullName>
    </submittedName>
</protein>
<proteinExistence type="predicted"/>
<feature type="non-terminal residue" evidence="8">
    <location>
        <position position="1"/>
    </location>
</feature>
<dbReference type="Pfam" id="PF00892">
    <property type="entry name" value="EamA"/>
    <property type="match status" value="1"/>
</dbReference>
<feature type="domain" description="EamA" evidence="7">
    <location>
        <begin position="3"/>
        <end position="40"/>
    </location>
</feature>
<reference evidence="8 9" key="1">
    <citation type="journal article" date="2018" name="BMC Microbiol.">
        <title>Genome sequencing of strains of the most prevalent clonal group of O1:K1:H7 Escherichia coli that causes neonatal meningitis in France.</title>
        <authorList>
            <person name="Geslain G."/>
            <person name="Birgy A."/>
            <person name="Adiba S."/>
            <person name="Magnan M."/>
            <person name="Courroux C."/>
            <person name="Levy C."/>
            <person name="Cohen R."/>
            <person name="Bidet P."/>
            <person name="Bonacorsi S."/>
        </authorList>
    </citation>
    <scope>NUCLEOTIDE SEQUENCE [LARGE SCALE GENOMIC DNA]</scope>
    <source>
        <strain evidence="8 9">S308</strain>
    </source>
</reference>
<evidence type="ECO:0000256" key="1">
    <source>
        <dbReference type="ARBA" id="ARBA00004651"/>
    </source>
</evidence>
<dbReference type="SUPFAM" id="SSF103481">
    <property type="entry name" value="Multidrug resistance efflux transporter EmrE"/>
    <property type="match status" value="1"/>
</dbReference>
<evidence type="ECO:0000256" key="3">
    <source>
        <dbReference type="ARBA" id="ARBA00022692"/>
    </source>
</evidence>
<keyword evidence="4 6" id="KW-1133">Transmembrane helix</keyword>
<evidence type="ECO:0000256" key="6">
    <source>
        <dbReference type="SAM" id="Phobius"/>
    </source>
</evidence>
<evidence type="ECO:0000256" key="2">
    <source>
        <dbReference type="ARBA" id="ARBA00022475"/>
    </source>
</evidence>
<keyword evidence="2" id="KW-1003">Cell membrane</keyword>
<dbReference type="GO" id="GO:0005886">
    <property type="term" value="C:plasma membrane"/>
    <property type="evidence" value="ECO:0007669"/>
    <property type="project" value="UniProtKB-SubCell"/>
</dbReference>
<dbReference type="EMBL" id="QXHA01000137">
    <property type="protein sequence ID" value="RIB43493.1"/>
    <property type="molecule type" value="Genomic_DNA"/>
</dbReference>
<gene>
    <name evidence="8" type="ORF">D3C88_02440</name>
</gene>
<comment type="subcellular location">
    <subcellularLocation>
        <location evidence="1">Cell membrane</location>
        <topology evidence="1">Multi-pass membrane protein</topology>
    </subcellularLocation>
</comment>
<evidence type="ECO:0000313" key="9">
    <source>
        <dbReference type="Proteomes" id="UP000284508"/>
    </source>
</evidence>
<dbReference type="InterPro" id="IPR000620">
    <property type="entry name" value="EamA_dom"/>
</dbReference>
<name>A0A418GRP0_ECOLX</name>
<accession>A0A418GRP0</accession>
<feature type="transmembrane region" description="Helical" evidence="6">
    <location>
        <begin position="22"/>
        <end position="40"/>
    </location>
</feature>
<evidence type="ECO:0000313" key="8">
    <source>
        <dbReference type="EMBL" id="RIB43493.1"/>
    </source>
</evidence>
<dbReference type="Proteomes" id="UP000284508">
    <property type="component" value="Unassembled WGS sequence"/>
</dbReference>
<sequence>STLAVPVCGVLFSWWLLGENPGAVEGSGIVLIVLALALVSRKKKEAVSVKRI</sequence>